<evidence type="ECO:0000313" key="1">
    <source>
        <dbReference type="EMBL" id="JAU12164.1"/>
    </source>
</evidence>
<sequence>MSKQEEEEASVPWALKRPRGVGRLLAQTGLHCYNLHRGRNLQFLGVKRSGISGRVTRDIILEAEDPISNSTCSLDTAIWYMNQPDYSATPPKGRMELVVTRCLLDKEVLCSETLHLDDFYRRRMPNWMPEDALTGSDKPQYYEMKESDVEQDKQWLHLYAQLALLSLRFYPEHEKAEPVELTKIVVQTKEDVESKNKARAKNAIFYLSFKCTGGQDYKAIVRRTTRQWPETMSLEVQSFK</sequence>
<dbReference type="PANTHER" id="PTHR31260:SF48">
    <property type="entry name" value="BNAC02G24000D PROTEIN"/>
    <property type="match status" value="1"/>
</dbReference>
<gene>
    <name evidence="1" type="ORF">GA_TR7555_c0_g1_i1_g.24628</name>
    <name evidence="2" type="ORF">LE_TR9069_c0_g1_i1_g.30920</name>
</gene>
<accession>A0A1J3H757</accession>
<proteinExistence type="predicted"/>
<dbReference type="Pfam" id="PF04776">
    <property type="entry name" value="protein_MS5"/>
    <property type="match status" value="1"/>
</dbReference>
<dbReference type="InterPro" id="IPR006462">
    <property type="entry name" value="MS5"/>
</dbReference>
<organism evidence="2">
    <name type="scientific">Noccaea caerulescens</name>
    <name type="common">Alpine penny-cress</name>
    <name type="synonym">Thlaspi caerulescens</name>
    <dbReference type="NCBI Taxonomy" id="107243"/>
    <lineage>
        <taxon>Eukaryota</taxon>
        <taxon>Viridiplantae</taxon>
        <taxon>Streptophyta</taxon>
        <taxon>Embryophyta</taxon>
        <taxon>Tracheophyta</taxon>
        <taxon>Spermatophyta</taxon>
        <taxon>Magnoliopsida</taxon>
        <taxon>eudicotyledons</taxon>
        <taxon>Gunneridae</taxon>
        <taxon>Pentapetalae</taxon>
        <taxon>rosids</taxon>
        <taxon>malvids</taxon>
        <taxon>Brassicales</taxon>
        <taxon>Brassicaceae</taxon>
        <taxon>Coluteocarpeae</taxon>
        <taxon>Noccaea</taxon>
    </lineage>
</organism>
<name>A0A1J3H757_NOCCA</name>
<evidence type="ECO:0000313" key="2">
    <source>
        <dbReference type="EMBL" id="JAU64155.1"/>
    </source>
</evidence>
<dbReference type="AlphaFoldDB" id="A0A1J3H757"/>
<dbReference type="EMBL" id="GEVL01013186">
    <property type="protein sequence ID" value="JAU64155.1"/>
    <property type="molecule type" value="Transcribed_RNA"/>
</dbReference>
<dbReference type="PANTHER" id="PTHR31260">
    <property type="entry name" value="CYSTATIN/MONELLIN SUPERFAMILY PROTEIN"/>
    <property type="match status" value="1"/>
</dbReference>
<dbReference type="EMBL" id="GEVI01020156">
    <property type="protein sequence ID" value="JAU12164.1"/>
    <property type="molecule type" value="Transcribed_RNA"/>
</dbReference>
<protein>
    <submittedName>
        <fullName evidence="2">UPF0725 protein</fullName>
    </submittedName>
</protein>
<reference evidence="2" key="1">
    <citation type="submission" date="2016-07" db="EMBL/GenBank/DDBJ databases">
        <title>De novo transcriptome assembly of four accessions of the metal hyperaccumulator plant Noccaea caerulescens.</title>
        <authorList>
            <person name="Blande D."/>
            <person name="Halimaa P."/>
            <person name="Tervahauta A.I."/>
            <person name="Aarts M.G."/>
            <person name="Karenlampi S.O."/>
        </authorList>
    </citation>
    <scope>NUCLEOTIDE SEQUENCE</scope>
</reference>